<evidence type="ECO:0000313" key="4">
    <source>
        <dbReference type="Proteomes" id="UP000784880"/>
    </source>
</evidence>
<evidence type="ECO:0000259" key="2">
    <source>
        <dbReference type="SMART" id="SM00849"/>
    </source>
</evidence>
<dbReference type="InterPro" id="IPR001279">
    <property type="entry name" value="Metallo-B-lactamas"/>
</dbReference>
<feature type="compositionally biased region" description="Polar residues" evidence="1">
    <location>
        <begin position="260"/>
        <end position="274"/>
    </location>
</feature>
<organism evidence="3 4">
    <name type="scientific">Evansella tamaricis</name>
    <dbReference type="NCBI Taxonomy" id="2069301"/>
    <lineage>
        <taxon>Bacteria</taxon>
        <taxon>Bacillati</taxon>
        <taxon>Bacillota</taxon>
        <taxon>Bacilli</taxon>
        <taxon>Bacillales</taxon>
        <taxon>Bacillaceae</taxon>
        <taxon>Evansella</taxon>
    </lineage>
</organism>
<dbReference type="Proteomes" id="UP000784880">
    <property type="component" value="Unassembled WGS sequence"/>
</dbReference>
<feature type="region of interest" description="Disordered" evidence="1">
    <location>
        <begin position="250"/>
        <end position="274"/>
    </location>
</feature>
<feature type="domain" description="Metallo-beta-lactamase" evidence="2">
    <location>
        <begin position="10"/>
        <end position="201"/>
    </location>
</feature>
<dbReference type="SMART" id="SM00849">
    <property type="entry name" value="Lactamase_B"/>
    <property type="match status" value="1"/>
</dbReference>
<sequence>MEVHFIDIGQGDATLLKGPDFTILIDAGRHDRNDVVPYLQNEGVTSLDLVIGTHPHADHIGQMDKVLEQLDVKEVWMSGDEHTSRTFERVLDAILDSDADYHEPRAGERYNFGSLIVEVVNPDRLTGDFHEGSISVRVVYGEIKLLFTGDAEHQTERAMINRGHNLEAHIFQLGHHGSSTSNTESFLNAVKPEITIYSAGLNNSYGHPHNEVVNRINKMGIPLYGTDIHGTIIVHTDGKSYRVYTQMDGDITVSPDESDNGTGEQKQGDGTASSEYCIDINTAPKEEIIQITHIGDARAEELINLRPFQSIDGLTRINGIGSGRLSDIIEEGLACVK</sequence>
<protein>
    <submittedName>
        <fullName evidence="3">MBL fold metallo-hydrolase</fullName>
    </submittedName>
</protein>
<dbReference type="Pfam" id="PF12836">
    <property type="entry name" value="HHH_3"/>
    <property type="match status" value="1"/>
</dbReference>
<dbReference type="PANTHER" id="PTHR30619">
    <property type="entry name" value="DNA INTERNALIZATION/COMPETENCE PROTEIN COMEC/REC2"/>
    <property type="match status" value="1"/>
</dbReference>
<keyword evidence="4" id="KW-1185">Reference proteome</keyword>
<reference evidence="3 4" key="1">
    <citation type="submission" date="2021-06" db="EMBL/GenBank/DDBJ databases">
        <title>Bacillus sp. RD4P76, an endophyte from a halophyte.</title>
        <authorList>
            <person name="Sun J.-Q."/>
        </authorList>
    </citation>
    <scope>NUCLEOTIDE SEQUENCE [LARGE SCALE GENOMIC DNA]</scope>
    <source>
        <strain evidence="3 4">CGMCC 1.15917</strain>
    </source>
</reference>
<name>A0ABS6JEN6_9BACI</name>
<gene>
    <name evidence="3" type="ORF">KS419_10320</name>
</gene>
<dbReference type="Pfam" id="PF00753">
    <property type="entry name" value="Lactamase_B"/>
    <property type="match status" value="1"/>
</dbReference>
<accession>A0ABS6JEN6</accession>
<dbReference type="CDD" id="cd07731">
    <property type="entry name" value="ComA-like_MBL-fold"/>
    <property type="match status" value="1"/>
</dbReference>
<dbReference type="EMBL" id="JAHQCS010000094">
    <property type="protein sequence ID" value="MBU9712135.1"/>
    <property type="molecule type" value="Genomic_DNA"/>
</dbReference>
<dbReference type="InterPro" id="IPR035681">
    <property type="entry name" value="ComA-like_MBL"/>
</dbReference>
<proteinExistence type="predicted"/>
<comment type="caution">
    <text evidence="3">The sequence shown here is derived from an EMBL/GenBank/DDBJ whole genome shotgun (WGS) entry which is preliminary data.</text>
</comment>
<evidence type="ECO:0000256" key="1">
    <source>
        <dbReference type="SAM" id="MobiDB-lite"/>
    </source>
</evidence>
<dbReference type="InterPro" id="IPR052159">
    <property type="entry name" value="Competence_DNA_uptake"/>
</dbReference>
<dbReference type="PANTHER" id="PTHR30619:SF7">
    <property type="entry name" value="BETA-LACTAMASE DOMAIN PROTEIN"/>
    <property type="match status" value="1"/>
</dbReference>
<evidence type="ECO:0000313" key="3">
    <source>
        <dbReference type="EMBL" id="MBU9712135.1"/>
    </source>
</evidence>